<reference evidence="2 3" key="1">
    <citation type="submission" date="2024-12" db="EMBL/GenBank/DDBJ databases">
        <title>The unique morphological basis and parallel evolutionary history of personate flowers in Penstemon.</title>
        <authorList>
            <person name="Depatie T.H."/>
            <person name="Wessinger C.A."/>
        </authorList>
    </citation>
    <scope>NUCLEOTIDE SEQUENCE [LARGE SCALE GENOMIC DNA]</scope>
    <source>
        <strain evidence="2">WTNN_2</strain>
        <tissue evidence="2">Leaf</tissue>
    </source>
</reference>
<gene>
    <name evidence="2" type="ORF">ACJIZ3_023565</name>
</gene>
<comment type="caution">
    <text evidence="2">The sequence shown here is derived from an EMBL/GenBank/DDBJ whole genome shotgun (WGS) entry which is preliminary data.</text>
</comment>
<organism evidence="2 3">
    <name type="scientific">Penstemon smallii</name>
    <dbReference type="NCBI Taxonomy" id="265156"/>
    <lineage>
        <taxon>Eukaryota</taxon>
        <taxon>Viridiplantae</taxon>
        <taxon>Streptophyta</taxon>
        <taxon>Embryophyta</taxon>
        <taxon>Tracheophyta</taxon>
        <taxon>Spermatophyta</taxon>
        <taxon>Magnoliopsida</taxon>
        <taxon>eudicotyledons</taxon>
        <taxon>Gunneridae</taxon>
        <taxon>Pentapetalae</taxon>
        <taxon>asterids</taxon>
        <taxon>lamiids</taxon>
        <taxon>Lamiales</taxon>
        <taxon>Plantaginaceae</taxon>
        <taxon>Cheloneae</taxon>
        <taxon>Penstemon</taxon>
    </lineage>
</organism>
<dbReference type="AlphaFoldDB" id="A0ABD3TPE7"/>
<feature type="region of interest" description="Disordered" evidence="1">
    <location>
        <begin position="1"/>
        <end position="29"/>
    </location>
</feature>
<dbReference type="Proteomes" id="UP001634393">
    <property type="component" value="Unassembled WGS sequence"/>
</dbReference>
<name>A0ABD3TPE7_9LAMI</name>
<accession>A0ABD3TPE7</accession>
<sequence>MDALGDFKGKSKGKGHVGGNIVGDAERNPSNLSKHLRCGSLAECGSGVPDAGKYSLNVYWFN</sequence>
<evidence type="ECO:0000313" key="3">
    <source>
        <dbReference type="Proteomes" id="UP001634393"/>
    </source>
</evidence>
<proteinExistence type="predicted"/>
<evidence type="ECO:0000313" key="2">
    <source>
        <dbReference type="EMBL" id="KAL3838974.1"/>
    </source>
</evidence>
<evidence type="ECO:0000256" key="1">
    <source>
        <dbReference type="SAM" id="MobiDB-lite"/>
    </source>
</evidence>
<dbReference type="EMBL" id="JBJXBP010000003">
    <property type="protein sequence ID" value="KAL3838974.1"/>
    <property type="molecule type" value="Genomic_DNA"/>
</dbReference>
<protein>
    <submittedName>
        <fullName evidence="2">Uncharacterized protein</fullName>
    </submittedName>
</protein>
<keyword evidence="3" id="KW-1185">Reference proteome</keyword>